<keyword evidence="1 6" id="KW-0597">Phosphoprotein</keyword>
<dbReference type="Pfam" id="PF00072">
    <property type="entry name" value="Response_reg"/>
    <property type="match status" value="1"/>
</dbReference>
<dbReference type="GO" id="GO:0005829">
    <property type="term" value="C:cytosol"/>
    <property type="evidence" value="ECO:0007669"/>
    <property type="project" value="TreeGrafter"/>
</dbReference>
<dbReference type="GO" id="GO:0000976">
    <property type="term" value="F:transcription cis-regulatory region binding"/>
    <property type="evidence" value="ECO:0007669"/>
    <property type="project" value="TreeGrafter"/>
</dbReference>
<accession>A0A918SGK5</accession>
<feature type="modified residue" description="4-aspartylphosphate" evidence="6">
    <location>
        <position position="52"/>
    </location>
</feature>
<dbReference type="Pfam" id="PF00027">
    <property type="entry name" value="cNMP_binding"/>
    <property type="match status" value="1"/>
</dbReference>
<keyword evidence="3" id="KW-0805">Transcription regulation</keyword>
<dbReference type="GO" id="GO:0000156">
    <property type="term" value="F:phosphorelay response regulator activity"/>
    <property type="evidence" value="ECO:0007669"/>
    <property type="project" value="TreeGrafter"/>
</dbReference>
<keyword evidence="5" id="KW-0804">Transcription</keyword>
<dbReference type="SUPFAM" id="SSF51206">
    <property type="entry name" value="cAMP-binding domain-like"/>
    <property type="match status" value="1"/>
</dbReference>
<sequence length="347" mass="39511">MKKILLIEDDQTLRENTKELLEMLNYLVLDAANGKMGVELAVRYQPDLILCDILMPELDGYGVFEALHQIDSTSLIPFIFLSAKAEAADVRKGMNLGADDYLTKPFLEKDLIDAIESRLAKYFILKVKREKIKEEKTAAISSMNQLLDYFQKKGEICKCAKNKIIYEENKNADYVYLLDKGLVKTHRMDEYGKELITGVYNKGNFFGYYCFKNMSSYPETATALEKSMLYRIPHTEFNGILSKNHQLTIELAQLLSDNLSTLKEHLLEMAYGSVLKKTTNTILQFAELMKDKSQDEIKISRSDLASVAGISTESFIRSLSSLKKDGVIDIEGRSIKILNMDKLQSIR</sequence>
<dbReference type="Gene3D" id="3.40.50.2300">
    <property type="match status" value="1"/>
</dbReference>
<evidence type="ECO:0000256" key="3">
    <source>
        <dbReference type="ARBA" id="ARBA00023015"/>
    </source>
</evidence>
<feature type="domain" description="HTH crp-type" evidence="9">
    <location>
        <begin position="272"/>
        <end position="341"/>
    </location>
</feature>
<organism evidence="10 11">
    <name type="scientific">Salinimicrobium marinum</name>
    <dbReference type="NCBI Taxonomy" id="680283"/>
    <lineage>
        <taxon>Bacteria</taxon>
        <taxon>Pseudomonadati</taxon>
        <taxon>Bacteroidota</taxon>
        <taxon>Flavobacteriia</taxon>
        <taxon>Flavobacteriales</taxon>
        <taxon>Flavobacteriaceae</taxon>
        <taxon>Salinimicrobium</taxon>
    </lineage>
</organism>
<proteinExistence type="predicted"/>
<dbReference type="Gene3D" id="1.10.10.10">
    <property type="entry name" value="Winged helix-like DNA-binding domain superfamily/Winged helix DNA-binding domain"/>
    <property type="match status" value="1"/>
</dbReference>
<dbReference type="InterPro" id="IPR018490">
    <property type="entry name" value="cNMP-bd_dom_sf"/>
</dbReference>
<dbReference type="InterPro" id="IPR036390">
    <property type="entry name" value="WH_DNA-bd_sf"/>
</dbReference>
<dbReference type="SUPFAM" id="SSF52172">
    <property type="entry name" value="CheY-like"/>
    <property type="match status" value="1"/>
</dbReference>
<dbReference type="InterPro" id="IPR012318">
    <property type="entry name" value="HTH_CRP"/>
</dbReference>
<dbReference type="InterPro" id="IPR001789">
    <property type="entry name" value="Sig_transdc_resp-reg_receiver"/>
</dbReference>
<dbReference type="SMART" id="SM00448">
    <property type="entry name" value="REC"/>
    <property type="match status" value="1"/>
</dbReference>
<dbReference type="PROSITE" id="PS51063">
    <property type="entry name" value="HTH_CRP_2"/>
    <property type="match status" value="1"/>
</dbReference>
<dbReference type="SMART" id="SM00100">
    <property type="entry name" value="cNMP"/>
    <property type="match status" value="1"/>
</dbReference>
<dbReference type="PANTHER" id="PTHR48111">
    <property type="entry name" value="REGULATOR OF RPOS"/>
    <property type="match status" value="1"/>
</dbReference>
<evidence type="ECO:0000256" key="2">
    <source>
        <dbReference type="ARBA" id="ARBA00023012"/>
    </source>
</evidence>
<dbReference type="SMART" id="SM00419">
    <property type="entry name" value="HTH_CRP"/>
    <property type="match status" value="1"/>
</dbReference>
<evidence type="ECO:0000256" key="1">
    <source>
        <dbReference type="ARBA" id="ARBA00022553"/>
    </source>
</evidence>
<evidence type="ECO:0000259" key="8">
    <source>
        <dbReference type="PROSITE" id="PS50110"/>
    </source>
</evidence>
<evidence type="ECO:0000256" key="6">
    <source>
        <dbReference type="PROSITE-ProRule" id="PRU00169"/>
    </source>
</evidence>
<dbReference type="Proteomes" id="UP000610456">
    <property type="component" value="Unassembled WGS sequence"/>
</dbReference>
<reference evidence="10" key="2">
    <citation type="submission" date="2020-09" db="EMBL/GenBank/DDBJ databases">
        <authorList>
            <person name="Sun Q."/>
            <person name="Kim S."/>
        </authorList>
    </citation>
    <scope>NUCLEOTIDE SEQUENCE</scope>
    <source>
        <strain evidence="10">KCTC 12719</strain>
    </source>
</reference>
<gene>
    <name evidence="10" type="ORF">GCM10007103_18980</name>
</gene>
<dbReference type="InterPro" id="IPR039420">
    <property type="entry name" value="WalR-like"/>
</dbReference>
<dbReference type="Gene3D" id="2.60.120.10">
    <property type="entry name" value="Jelly Rolls"/>
    <property type="match status" value="1"/>
</dbReference>
<feature type="domain" description="Response regulatory" evidence="8">
    <location>
        <begin position="3"/>
        <end position="119"/>
    </location>
</feature>
<dbReference type="PROSITE" id="PS50042">
    <property type="entry name" value="CNMP_BINDING_3"/>
    <property type="match status" value="1"/>
</dbReference>
<name>A0A918SGK5_9FLAO</name>
<dbReference type="PANTHER" id="PTHR48111:SF4">
    <property type="entry name" value="DNA-BINDING DUAL TRANSCRIPTIONAL REGULATOR OMPR"/>
    <property type="match status" value="1"/>
</dbReference>
<dbReference type="GO" id="GO:0006355">
    <property type="term" value="P:regulation of DNA-templated transcription"/>
    <property type="evidence" value="ECO:0007669"/>
    <property type="project" value="InterPro"/>
</dbReference>
<dbReference type="InterPro" id="IPR000595">
    <property type="entry name" value="cNMP-bd_dom"/>
</dbReference>
<keyword evidence="4" id="KW-0238">DNA-binding</keyword>
<protein>
    <recommendedName>
        <fullName evidence="12">cAMP-binding domain of CRP or a regulatory subunit of cAMP-dependent protein kinases</fullName>
    </recommendedName>
</protein>
<dbReference type="CDD" id="cd00038">
    <property type="entry name" value="CAP_ED"/>
    <property type="match status" value="1"/>
</dbReference>
<feature type="domain" description="Cyclic nucleotide-binding" evidence="7">
    <location>
        <begin position="143"/>
        <end position="241"/>
    </location>
</feature>
<keyword evidence="2" id="KW-0902">Two-component regulatory system</keyword>
<dbReference type="SUPFAM" id="SSF46785">
    <property type="entry name" value="Winged helix' DNA-binding domain"/>
    <property type="match status" value="1"/>
</dbReference>
<evidence type="ECO:0000313" key="10">
    <source>
        <dbReference type="EMBL" id="GHA37706.1"/>
    </source>
</evidence>
<dbReference type="EMBL" id="BMXB01000006">
    <property type="protein sequence ID" value="GHA37706.1"/>
    <property type="molecule type" value="Genomic_DNA"/>
</dbReference>
<evidence type="ECO:0000259" key="7">
    <source>
        <dbReference type="PROSITE" id="PS50042"/>
    </source>
</evidence>
<reference evidence="10" key="1">
    <citation type="journal article" date="2014" name="Int. J. Syst. Evol. Microbiol.">
        <title>Complete genome sequence of Corynebacterium casei LMG S-19264T (=DSM 44701T), isolated from a smear-ripened cheese.</title>
        <authorList>
            <consortium name="US DOE Joint Genome Institute (JGI-PGF)"/>
            <person name="Walter F."/>
            <person name="Albersmeier A."/>
            <person name="Kalinowski J."/>
            <person name="Ruckert C."/>
        </authorList>
    </citation>
    <scope>NUCLEOTIDE SEQUENCE</scope>
    <source>
        <strain evidence="10">KCTC 12719</strain>
    </source>
</reference>
<dbReference type="PROSITE" id="PS50110">
    <property type="entry name" value="RESPONSE_REGULATORY"/>
    <property type="match status" value="1"/>
</dbReference>
<dbReference type="GO" id="GO:0032993">
    <property type="term" value="C:protein-DNA complex"/>
    <property type="evidence" value="ECO:0007669"/>
    <property type="project" value="TreeGrafter"/>
</dbReference>
<dbReference type="InterPro" id="IPR014710">
    <property type="entry name" value="RmlC-like_jellyroll"/>
</dbReference>
<dbReference type="InterPro" id="IPR036388">
    <property type="entry name" value="WH-like_DNA-bd_sf"/>
</dbReference>
<dbReference type="InterPro" id="IPR011006">
    <property type="entry name" value="CheY-like_superfamily"/>
</dbReference>
<evidence type="ECO:0008006" key="12">
    <source>
        <dbReference type="Google" id="ProtNLM"/>
    </source>
</evidence>
<comment type="caution">
    <text evidence="10">The sequence shown here is derived from an EMBL/GenBank/DDBJ whole genome shotgun (WGS) entry which is preliminary data.</text>
</comment>
<evidence type="ECO:0000256" key="5">
    <source>
        <dbReference type="ARBA" id="ARBA00023163"/>
    </source>
</evidence>
<dbReference type="Pfam" id="PF13545">
    <property type="entry name" value="HTH_Crp_2"/>
    <property type="match status" value="1"/>
</dbReference>
<evidence type="ECO:0000313" key="11">
    <source>
        <dbReference type="Proteomes" id="UP000610456"/>
    </source>
</evidence>
<dbReference type="RefSeq" id="WP_189604503.1">
    <property type="nucleotide sequence ID" value="NZ_BMXB01000006.1"/>
</dbReference>
<keyword evidence="11" id="KW-1185">Reference proteome</keyword>
<evidence type="ECO:0000256" key="4">
    <source>
        <dbReference type="ARBA" id="ARBA00023125"/>
    </source>
</evidence>
<dbReference type="CDD" id="cd17574">
    <property type="entry name" value="REC_OmpR"/>
    <property type="match status" value="1"/>
</dbReference>
<dbReference type="AlphaFoldDB" id="A0A918SGK5"/>
<evidence type="ECO:0000259" key="9">
    <source>
        <dbReference type="PROSITE" id="PS51063"/>
    </source>
</evidence>